<keyword evidence="15" id="KW-1015">Disulfide bond</keyword>
<keyword evidence="6" id="KW-1003">Cell membrane</keyword>
<dbReference type="GO" id="GO:1902514">
    <property type="term" value="P:regulation of calcium ion transmembrane transport via high voltage-gated calcium channel"/>
    <property type="evidence" value="ECO:0007669"/>
    <property type="project" value="TreeGrafter"/>
</dbReference>
<feature type="transmembrane region" description="Helical" evidence="20">
    <location>
        <begin position="170"/>
        <end position="187"/>
    </location>
</feature>
<evidence type="ECO:0000313" key="21">
    <source>
        <dbReference type="EMBL" id="KAJ1131316.1"/>
    </source>
</evidence>
<evidence type="ECO:0000256" key="15">
    <source>
        <dbReference type="ARBA" id="ARBA00023157"/>
    </source>
</evidence>
<dbReference type="PANTHER" id="PTHR15025:SF6">
    <property type="entry name" value="VOLTAGE-DEPENDENT CALCIUM CHANNEL GAMMA-6 SUBUNIT"/>
    <property type="match status" value="1"/>
</dbReference>
<gene>
    <name evidence="21" type="ORF">NDU88_009653</name>
</gene>
<sequence length="253" mass="28235">MWSNFFMQEEEQRLGARGRGNRGQGMSDAQEGKIKLAFFVAIAGVTLTVLAVGTEFWVEMNTFKQNQSLTCEAAHFGLWKFCYKKIYVDDVDELRATCGPAELPGASNCSYFKFFTSGDEVQIFQRTTHKDLNITAAVMSLLSILLMAMGALCITMALSKGVEFLLKPASFFFIFSGLMVLITMEVFRQAVRWLIDSDQSIPLEYEYSWSVACAAAGGAIMMFGGLCFVILSLPPLTKKPWEYCLKKEPQSST</sequence>
<keyword evidence="13 20" id="KW-0406">Ion transport</keyword>
<evidence type="ECO:0000256" key="6">
    <source>
        <dbReference type="ARBA" id="ARBA00022475"/>
    </source>
</evidence>
<comment type="caution">
    <text evidence="21">The sequence shown here is derived from an EMBL/GenBank/DDBJ whole genome shotgun (WGS) entry which is preliminary data.</text>
</comment>
<feature type="transmembrane region" description="Helical" evidence="20">
    <location>
        <begin position="207"/>
        <end position="231"/>
    </location>
</feature>
<dbReference type="AlphaFoldDB" id="A0AAV7PSR5"/>
<dbReference type="Pfam" id="PF13903">
    <property type="entry name" value="Claudin_2"/>
    <property type="match status" value="1"/>
</dbReference>
<evidence type="ECO:0000256" key="8">
    <source>
        <dbReference type="ARBA" id="ARBA00022673"/>
    </source>
</evidence>
<keyword evidence="9 20" id="KW-0812">Transmembrane</keyword>
<dbReference type="GO" id="GO:0005245">
    <property type="term" value="F:voltage-gated calcium channel activity"/>
    <property type="evidence" value="ECO:0007669"/>
    <property type="project" value="InterPro"/>
</dbReference>
<evidence type="ECO:0000256" key="4">
    <source>
        <dbReference type="ARBA" id="ARBA00019950"/>
    </source>
</evidence>
<evidence type="ECO:0000256" key="18">
    <source>
        <dbReference type="ARBA" id="ARBA00029680"/>
    </source>
</evidence>
<evidence type="ECO:0000256" key="3">
    <source>
        <dbReference type="ARBA" id="ARBA00007111"/>
    </source>
</evidence>
<dbReference type="InterPro" id="IPR005421">
    <property type="entry name" value="VDCC_g1su"/>
</dbReference>
<dbReference type="Proteomes" id="UP001066276">
    <property type="component" value="Chromosome 7"/>
</dbReference>
<proteinExistence type="inferred from homology"/>
<evidence type="ECO:0000313" key="22">
    <source>
        <dbReference type="Proteomes" id="UP001066276"/>
    </source>
</evidence>
<evidence type="ECO:0000256" key="11">
    <source>
        <dbReference type="ARBA" id="ARBA00022882"/>
    </source>
</evidence>
<dbReference type="GO" id="GO:1990454">
    <property type="term" value="C:L-type voltage-gated calcium channel complex"/>
    <property type="evidence" value="ECO:0007669"/>
    <property type="project" value="TreeGrafter"/>
</dbReference>
<evidence type="ECO:0000256" key="1">
    <source>
        <dbReference type="ARBA" id="ARBA00003367"/>
    </source>
</evidence>
<keyword evidence="11 20" id="KW-0851">Voltage-gated channel</keyword>
<keyword evidence="5 20" id="KW-0813">Transport</keyword>
<comment type="subcellular location">
    <subcellularLocation>
        <location evidence="2">Cell membrane</location>
        <location evidence="2">Sarcolemma</location>
        <topology evidence="2">Multi-pass membrane protein</topology>
    </subcellularLocation>
    <subcellularLocation>
        <location evidence="20">Membrane</location>
        <topology evidence="20">Multi-pass membrane protein</topology>
    </subcellularLocation>
</comment>
<evidence type="ECO:0000256" key="5">
    <source>
        <dbReference type="ARBA" id="ARBA00022448"/>
    </source>
</evidence>
<dbReference type="EMBL" id="JANPWB010000011">
    <property type="protein sequence ID" value="KAJ1131316.1"/>
    <property type="molecule type" value="Genomic_DNA"/>
</dbReference>
<evidence type="ECO:0000256" key="2">
    <source>
        <dbReference type="ARBA" id="ARBA00004415"/>
    </source>
</evidence>
<reference evidence="21" key="1">
    <citation type="journal article" date="2022" name="bioRxiv">
        <title>Sequencing and chromosome-scale assembly of the giantPleurodeles waltlgenome.</title>
        <authorList>
            <person name="Brown T."/>
            <person name="Elewa A."/>
            <person name="Iarovenko S."/>
            <person name="Subramanian E."/>
            <person name="Araus A.J."/>
            <person name="Petzold A."/>
            <person name="Susuki M."/>
            <person name="Suzuki K.-i.T."/>
            <person name="Hayashi T."/>
            <person name="Toyoda A."/>
            <person name="Oliveira C."/>
            <person name="Osipova E."/>
            <person name="Leigh N.D."/>
            <person name="Simon A."/>
            <person name="Yun M.H."/>
        </authorList>
    </citation>
    <scope>NUCLEOTIDE SEQUENCE</scope>
    <source>
        <strain evidence="21">20211129_DDA</strain>
        <tissue evidence="21">Liver</tissue>
    </source>
</reference>
<evidence type="ECO:0000256" key="10">
    <source>
        <dbReference type="ARBA" id="ARBA00022837"/>
    </source>
</evidence>
<dbReference type="PANTHER" id="PTHR15025">
    <property type="entry name" value="VOLTAGE-DEPENDENT CALCIUM CHANNEL GAMMA-1 SUBUNIT-RELATED"/>
    <property type="match status" value="1"/>
</dbReference>
<evidence type="ECO:0000256" key="20">
    <source>
        <dbReference type="RuleBase" id="RU363085"/>
    </source>
</evidence>
<evidence type="ECO:0000256" key="16">
    <source>
        <dbReference type="ARBA" id="ARBA00023180"/>
    </source>
</evidence>
<organism evidence="21 22">
    <name type="scientific">Pleurodeles waltl</name>
    <name type="common">Iberian ribbed newt</name>
    <dbReference type="NCBI Taxonomy" id="8319"/>
    <lineage>
        <taxon>Eukaryota</taxon>
        <taxon>Metazoa</taxon>
        <taxon>Chordata</taxon>
        <taxon>Craniata</taxon>
        <taxon>Vertebrata</taxon>
        <taxon>Euteleostomi</taxon>
        <taxon>Amphibia</taxon>
        <taxon>Batrachia</taxon>
        <taxon>Caudata</taxon>
        <taxon>Salamandroidea</taxon>
        <taxon>Salamandridae</taxon>
        <taxon>Pleurodelinae</taxon>
        <taxon>Pleurodeles</taxon>
    </lineage>
</organism>
<evidence type="ECO:0000256" key="9">
    <source>
        <dbReference type="ARBA" id="ARBA00022692"/>
    </source>
</evidence>
<comment type="subunit">
    <text evidence="19 20">Component of a calcium channel complex consisting of a pore-forming alpha subunit (CACNA1S) and the ancillary subunits CACNB1 or CACNB2, CACNG1 and CACNA2D1. The channel complex contains alpha, beta, gamma and delta subunits in a 1:1:1:1 ratio, i.e. it contains either CACNB1 or CACNB2.</text>
</comment>
<dbReference type="InterPro" id="IPR004031">
    <property type="entry name" value="PMP22/EMP/MP20/Claudin"/>
</dbReference>
<comment type="similarity">
    <text evidence="3 20">Belongs to the PMP-22/EMP/MP20 family. CACNG subfamily.</text>
</comment>
<accession>A0AAV7PSR5</accession>
<evidence type="ECO:0000256" key="17">
    <source>
        <dbReference type="ARBA" id="ARBA00023303"/>
    </source>
</evidence>
<feature type="transmembrane region" description="Helical" evidence="20">
    <location>
        <begin position="134"/>
        <end position="158"/>
    </location>
</feature>
<dbReference type="PRINTS" id="PR01792">
    <property type="entry name" value="VDCCGAMMA"/>
</dbReference>
<keyword evidence="12 20" id="KW-1133">Transmembrane helix</keyword>
<protein>
    <recommendedName>
        <fullName evidence="4 20">Voltage-dependent calcium channel gamma-1 subunit</fullName>
    </recommendedName>
    <alternativeName>
        <fullName evidence="18 20">Dihydropyridine-sensitive L-type, skeletal muscle calcium channel subunit gamma</fullName>
    </alternativeName>
</protein>
<dbReference type="PRINTS" id="PR01601">
    <property type="entry name" value="VDCCGAMMA1"/>
</dbReference>
<keyword evidence="10 20" id="KW-0106">Calcium</keyword>
<dbReference type="InterPro" id="IPR008368">
    <property type="entry name" value="VDCC_gsu"/>
</dbReference>
<comment type="function">
    <text evidence="1 20">Regulatory subunit of the voltage-gated calcium channel that gives rise to L-type calcium currents in skeletal muscle. Regulates channel inactivation kinetics.</text>
</comment>
<keyword evidence="16" id="KW-0325">Glycoprotein</keyword>
<evidence type="ECO:0000256" key="7">
    <source>
        <dbReference type="ARBA" id="ARBA00022568"/>
    </source>
</evidence>
<dbReference type="GO" id="GO:0005246">
    <property type="term" value="F:calcium channel regulator activity"/>
    <property type="evidence" value="ECO:0007669"/>
    <property type="project" value="TreeGrafter"/>
</dbReference>
<keyword evidence="8 20" id="KW-0107">Calcium channel</keyword>
<name>A0AAV7PSR5_PLEWA</name>
<keyword evidence="17 20" id="KW-0407">Ion channel</keyword>
<evidence type="ECO:0000256" key="13">
    <source>
        <dbReference type="ARBA" id="ARBA00023065"/>
    </source>
</evidence>
<dbReference type="Gene3D" id="1.20.140.150">
    <property type="match status" value="1"/>
</dbReference>
<evidence type="ECO:0000256" key="19">
    <source>
        <dbReference type="ARBA" id="ARBA00046683"/>
    </source>
</evidence>
<keyword evidence="14 20" id="KW-0472">Membrane</keyword>
<evidence type="ECO:0000256" key="14">
    <source>
        <dbReference type="ARBA" id="ARBA00023136"/>
    </source>
</evidence>
<keyword evidence="7 20" id="KW-0109">Calcium transport</keyword>
<keyword evidence="22" id="KW-1185">Reference proteome</keyword>
<feature type="transmembrane region" description="Helical" evidence="20">
    <location>
        <begin position="36"/>
        <end position="58"/>
    </location>
</feature>
<evidence type="ECO:0000256" key="12">
    <source>
        <dbReference type="ARBA" id="ARBA00022989"/>
    </source>
</evidence>